<evidence type="ECO:0000313" key="3">
    <source>
        <dbReference type="Proteomes" id="UP001465976"/>
    </source>
</evidence>
<sequence length="194" mass="21714">MSVSAKMTPLTSPKTTVPKSKKKKVLDLSLLTMEDLEIPNTTSITSQQVVVAFDSKEPSEQPRKSRSKKKKVLDASKLDMAIEKTLKPKKKKALKAKWRLKYPEAAAEYAKSLSLPRPPRRILSIQPKLIARVQRAETTLPSESSSYPARTSSVHTPKISSPLSQPTRNMVRVLSVQMERQLSSGWHVTEIVLI</sequence>
<comment type="caution">
    <text evidence="2">The sequence shown here is derived from an EMBL/GenBank/DDBJ whole genome shotgun (WGS) entry which is preliminary data.</text>
</comment>
<organism evidence="2 3">
    <name type="scientific">Marasmius crinis-equi</name>
    <dbReference type="NCBI Taxonomy" id="585013"/>
    <lineage>
        <taxon>Eukaryota</taxon>
        <taxon>Fungi</taxon>
        <taxon>Dikarya</taxon>
        <taxon>Basidiomycota</taxon>
        <taxon>Agaricomycotina</taxon>
        <taxon>Agaricomycetes</taxon>
        <taxon>Agaricomycetidae</taxon>
        <taxon>Agaricales</taxon>
        <taxon>Marasmiineae</taxon>
        <taxon>Marasmiaceae</taxon>
        <taxon>Marasmius</taxon>
    </lineage>
</organism>
<gene>
    <name evidence="2" type="ORF">V5O48_013548</name>
</gene>
<dbReference type="Proteomes" id="UP001465976">
    <property type="component" value="Unassembled WGS sequence"/>
</dbReference>
<reference evidence="2 3" key="1">
    <citation type="submission" date="2024-02" db="EMBL/GenBank/DDBJ databases">
        <title>A draft genome for the cacao thread blight pathogen Marasmius crinis-equi.</title>
        <authorList>
            <person name="Cohen S.P."/>
            <person name="Baruah I.K."/>
            <person name="Amoako-Attah I."/>
            <person name="Bukari Y."/>
            <person name="Meinhardt L.W."/>
            <person name="Bailey B.A."/>
        </authorList>
    </citation>
    <scope>NUCLEOTIDE SEQUENCE [LARGE SCALE GENOMIC DNA]</scope>
    <source>
        <strain evidence="2 3">GH-76</strain>
    </source>
</reference>
<evidence type="ECO:0000313" key="2">
    <source>
        <dbReference type="EMBL" id="KAL0568436.1"/>
    </source>
</evidence>
<dbReference type="EMBL" id="JBAHYK010001340">
    <property type="protein sequence ID" value="KAL0568436.1"/>
    <property type="molecule type" value="Genomic_DNA"/>
</dbReference>
<evidence type="ECO:0008006" key="4">
    <source>
        <dbReference type="Google" id="ProtNLM"/>
    </source>
</evidence>
<evidence type="ECO:0000256" key="1">
    <source>
        <dbReference type="SAM" id="MobiDB-lite"/>
    </source>
</evidence>
<name>A0ABR3EZR6_9AGAR</name>
<keyword evidence="3" id="KW-1185">Reference proteome</keyword>
<feature type="compositionally biased region" description="Basic and acidic residues" evidence="1">
    <location>
        <begin position="54"/>
        <end position="63"/>
    </location>
</feature>
<feature type="region of interest" description="Disordered" evidence="1">
    <location>
        <begin position="54"/>
        <end position="73"/>
    </location>
</feature>
<feature type="region of interest" description="Disordered" evidence="1">
    <location>
        <begin position="136"/>
        <end position="165"/>
    </location>
</feature>
<proteinExistence type="predicted"/>
<protein>
    <recommendedName>
        <fullName evidence="4">Ribosome biogenesis protein SLX9</fullName>
    </recommendedName>
</protein>
<accession>A0ABR3EZR6</accession>
<feature type="region of interest" description="Disordered" evidence="1">
    <location>
        <begin position="1"/>
        <end position="22"/>
    </location>
</feature>
<feature type="compositionally biased region" description="Low complexity" evidence="1">
    <location>
        <begin position="8"/>
        <end position="18"/>
    </location>
</feature>